<evidence type="ECO:0000256" key="1">
    <source>
        <dbReference type="SAM" id="Phobius"/>
    </source>
</evidence>
<comment type="caution">
    <text evidence="2">The sequence shown here is derived from an EMBL/GenBank/DDBJ whole genome shotgun (WGS) entry which is preliminary data.</text>
</comment>
<reference evidence="2" key="1">
    <citation type="journal article" date="2014" name="Int. J. Syst. Evol. Microbiol.">
        <title>Complete genome sequence of Corynebacterium casei LMG S-19264T (=DSM 44701T), isolated from a smear-ripened cheese.</title>
        <authorList>
            <consortium name="US DOE Joint Genome Institute (JGI-PGF)"/>
            <person name="Walter F."/>
            <person name="Albersmeier A."/>
            <person name="Kalinowski J."/>
            <person name="Ruckert C."/>
        </authorList>
    </citation>
    <scope>NUCLEOTIDE SEQUENCE</scope>
    <source>
        <strain evidence="2">JCM 13583</strain>
    </source>
</reference>
<reference evidence="2" key="2">
    <citation type="submission" date="2022-09" db="EMBL/GenBank/DDBJ databases">
        <authorList>
            <person name="Sun Q."/>
            <person name="Ohkuma M."/>
        </authorList>
    </citation>
    <scope>NUCLEOTIDE SEQUENCE</scope>
    <source>
        <strain evidence="2">JCM 13583</strain>
    </source>
</reference>
<feature type="transmembrane region" description="Helical" evidence="1">
    <location>
        <begin position="103"/>
        <end position="123"/>
    </location>
</feature>
<evidence type="ECO:0000313" key="3">
    <source>
        <dbReference type="Proteomes" id="UP000632195"/>
    </source>
</evidence>
<feature type="transmembrane region" description="Helical" evidence="1">
    <location>
        <begin position="12"/>
        <end position="33"/>
    </location>
</feature>
<keyword evidence="1" id="KW-0472">Membrane</keyword>
<dbReference type="AlphaFoldDB" id="A0AA37BRR3"/>
<feature type="transmembrane region" description="Helical" evidence="1">
    <location>
        <begin position="70"/>
        <end position="91"/>
    </location>
</feature>
<evidence type="ECO:0000313" key="2">
    <source>
        <dbReference type="EMBL" id="GGM75713.1"/>
    </source>
</evidence>
<accession>A0AA37BRR3</accession>
<protein>
    <submittedName>
        <fullName evidence="2">Uncharacterized protein</fullName>
    </submittedName>
</protein>
<keyword evidence="1" id="KW-0812">Transmembrane</keyword>
<proteinExistence type="predicted"/>
<sequence>MPEENRSWVSVVALANTGFGFTLFLDGFIYTGLVPEAQALGMLVFSLIFMIGLGYFIAGVIELRLGMHNTGYVVMAYSVFGFVIGSIYLFSYGLKLFYPPSPTVMLAFWIFWIFVSALSGVILRPLGRIVSINLYWLAVTFALFAAAGYGNPVVELVTGIVAFAQGILNWYIVAGVVVNTTYGKMLVPMR</sequence>
<keyword evidence="3" id="KW-1185">Reference proteome</keyword>
<gene>
    <name evidence="2" type="ORF">GCM10007108_12050</name>
</gene>
<feature type="transmembrane region" description="Helical" evidence="1">
    <location>
        <begin position="130"/>
        <end position="150"/>
    </location>
</feature>
<feature type="transmembrane region" description="Helical" evidence="1">
    <location>
        <begin position="39"/>
        <end position="58"/>
    </location>
</feature>
<dbReference type="EMBL" id="BMNY01000002">
    <property type="protein sequence ID" value="GGM75713.1"/>
    <property type="molecule type" value="Genomic_DNA"/>
</dbReference>
<feature type="transmembrane region" description="Helical" evidence="1">
    <location>
        <begin position="156"/>
        <end position="182"/>
    </location>
</feature>
<dbReference type="RefSeq" id="WP_229657527.1">
    <property type="nucleotide sequence ID" value="NZ_BMNY01000002.1"/>
</dbReference>
<name>A0AA37BRR3_9ARCH</name>
<keyword evidence="1" id="KW-1133">Transmembrane helix</keyword>
<dbReference type="Proteomes" id="UP000632195">
    <property type="component" value="Unassembled WGS sequence"/>
</dbReference>
<organism evidence="2 3">
    <name type="scientific">Thermogymnomonas acidicola</name>
    <dbReference type="NCBI Taxonomy" id="399579"/>
    <lineage>
        <taxon>Archaea</taxon>
        <taxon>Methanobacteriati</taxon>
        <taxon>Thermoplasmatota</taxon>
        <taxon>Thermoplasmata</taxon>
        <taxon>Thermoplasmatales</taxon>
        <taxon>Thermogymnomonas</taxon>
    </lineage>
</organism>